<dbReference type="Gene3D" id="2.30.110.10">
    <property type="entry name" value="Electron Transport, Fmn-binding Protein, Chain A"/>
    <property type="match status" value="1"/>
</dbReference>
<gene>
    <name evidence="2" type="ORF">HZU75_05910</name>
</gene>
<sequence length="210" mass="23714">MFWPEVVALIRRSRMLALATNSVQMAGYPHVSWLPTVADEAGRPMLVISRLAEHTHNLQQDQRVSVLLHDDEMSLNKARLTIWGDLQPASLDELLAARWARYNPELASCLQMSDFSVWRLWPRRARYIAGFGQMGWVEGDAWESAPALTLEQEAQLLAEYTPMQAQALVGIDLGGCDVWRDGRVQRYEFAAPASDLVELKLALEQLLQGI</sequence>
<proteinExistence type="predicted"/>
<dbReference type="Gene3D" id="3.20.180.10">
    <property type="entry name" value="PNP-oxidase-like"/>
    <property type="match status" value="1"/>
</dbReference>
<accession>A0A7D5Z4R2</accession>
<dbReference type="InterPro" id="IPR011576">
    <property type="entry name" value="Pyridox_Oxase_N"/>
</dbReference>
<evidence type="ECO:0000313" key="2">
    <source>
        <dbReference type="EMBL" id="QLI81103.1"/>
    </source>
</evidence>
<keyword evidence="3" id="KW-1185">Reference proteome</keyword>
<dbReference type="PANTHER" id="PTHR13343">
    <property type="entry name" value="CREG1 PROTEIN"/>
    <property type="match status" value="1"/>
</dbReference>
<protein>
    <submittedName>
        <fullName evidence="2">Pyridoxamine 5'-phosphate oxidase family protein</fullName>
    </submittedName>
</protein>
<name>A0A7D5Z4R2_9NEIS</name>
<dbReference type="InterPro" id="IPR012349">
    <property type="entry name" value="Split_barrel_FMN-bd"/>
</dbReference>
<organism evidence="2 3">
    <name type="scientific">Chitinibacter fontanus</name>
    <dbReference type="NCBI Taxonomy" id="1737446"/>
    <lineage>
        <taxon>Bacteria</taxon>
        <taxon>Pseudomonadati</taxon>
        <taxon>Pseudomonadota</taxon>
        <taxon>Betaproteobacteria</taxon>
        <taxon>Neisseriales</taxon>
        <taxon>Chitinibacteraceae</taxon>
        <taxon>Chitinibacter</taxon>
    </lineage>
</organism>
<dbReference type="RefSeq" id="WP_180308234.1">
    <property type="nucleotide sequence ID" value="NZ_CP058952.1"/>
</dbReference>
<dbReference type="KEGG" id="cfon:HZU75_05910"/>
<dbReference type="InterPro" id="IPR037119">
    <property type="entry name" value="Haem_oxidase_HugZ-like_sf"/>
</dbReference>
<feature type="domain" description="Pyridoxamine 5'-phosphate oxidase N-terminal" evidence="1">
    <location>
        <begin position="3"/>
        <end position="127"/>
    </location>
</feature>
<dbReference type="EMBL" id="CP058952">
    <property type="protein sequence ID" value="QLI81103.1"/>
    <property type="molecule type" value="Genomic_DNA"/>
</dbReference>
<reference evidence="2 3" key="1">
    <citation type="journal article" date="2016" name="Int. J. Syst. Evol. Microbiol.">
        <title>Chitinibacter fontanus sp. nov., isolated from a spring.</title>
        <authorList>
            <person name="Sheu S.Y."/>
            <person name="Li Y.S."/>
            <person name="Young C.C."/>
            <person name="Chen W.M."/>
        </authorList>
    </citation>
    <scope>NUCLEOTIDE SEQUENCE [LARGE SCALE GENOMIC DNA]</scope>
    <source>
        <strain evidence="2 3">STM-7</strain>
    </source>
</reference>
<dbReference type="Proteomes" id="UP000510822">
    <property type="component" value="Chromosome"/>
</dbReference>
<dbReference type="AlphaFoldDB" id="A0A7D5Z4R2"/>
<evidence type="ECO:0000313" key="3">
    <source>
        <dbReference type="Proteomes" id="UP000510822"/>
    </source>
</evidence>
<dbReference type="SUPFAM" id="SSF50475">
    <property type="entry name" value="FMN-binding split barrel"/>
    <property type="match status" value="1"/>
</dbReference>
<dbReference type="PANTHER" id="PTHR13343:SF17">
    <property type="entry name" value="CELLULAR REPRESSOR OF E1A-STIMULATED GENES, ISOFORM A"/>
    <property type="match status" value="1"/>
</dbReference>
<dbReference type="GO" id="GO:0005737">
    <property type="term" value="C:cytoplasm"/>
    <property type="evidence" value="ECO:0007669"/>
    <property type="project" value="UniProtKB-ARBA"/>
</dbReference>
<evidence type="ECO:0000259" key="1">
    <source>
        <dbReference type="Pfam" id="PF01243"/>
    </source>
</evidence>
<dbReference type="Pfam" id="PF01243">
    <property type="entry name" value="PNPOx_N"/>
    <property type="match status" value="1"/>
</dbReference>